<reference evidence="8 9" key="1">
    <citation type="submission" date="2018-06" db="EMBL/GenBank/DDBJ databases">
        <title>Comparative genomics of rhizobia nodulating Arachis hypogaea in China.</title>
        <authorList>
            <person name="Li Y."/>
        </authorList>
    </citation>
    <scope>NUCLEOTIDE SEQUENCE [LARGE SCALE GENOMIC DNA]</scope>
    <source>
        <strain evidence="8 9">CCBAU 51658</strain>
    </source>
</reference>
<name>A0ABX6UAZ9_9BRAD</name>
<feature type="transmembrane region" description="Helical" evidence="5">
    <location>
        <begin position="335"/>
        <end position="356"/>
    </location>
</feature>
<keyword evidence="4" id="KW-0175">Coiled coil</keyword>
<dbReference type="CDD" id="cd06225">
    <property type="entry name" value="HAMP"/>
    <property type="match status" value="1"/>
</dbReference>
<dbReference type="Pfam" id="PF00672">
    <property type="entry name" value="HAMP"/>
    <property type="match status" value="1"/>
</dbReference>
<feature type="domain" description="HAMP" evidence="7">
    <location>
        <begin position="358"/>
        <end position="411"/>
    </location>
</feature>
<dbReference type="SUPFAM" id="SSF58104">
    <property type="entry name" value="Methyl-accepting chemotaxis protein (MCP) signaling domain"/>
    <property type="match status" value="1"/>
</dbReference>
<evidence type="ECO:0000259" key="6">
    <source>
        <dbReference type="PROSITE" id="PS50111"/>
    </source>
</evidence>
<dbReference type="Proteomes" id="UP000593880">
    <property type="component" value="Chromosome"/>
</dbReference>
<evidence type="ECO:0000256" key="5">
    <source>
        <dbReference type="SAM" id="Phobius"/>
    </source>
</evidence>
<keyword evidence="1 3" id="KW-0807">Transducer</keyword>
<dbReference type="Gene3D" id="1.10.287.950">
    <property type="entry name" value="Methyl-accepting chemotaxis protein"/>
    <property type="match status" value="1"/>
</dbReference>
<accession>A0ABX6UAZ9</accession>
<keyword evidence="5" id="KW-0812">Transmembrane</keyword>
<evidence type="ECO:0000256" key="1">
    <source>
        <dbReference type="ARBA" id="ARBA00023224"/>
    </source>
</evidence>
<evidence type="ECO:0000313" key="8">
    <source>
        <dbReference type="EMBL" id="QOZ58144.1"/>
    </source>
</evidence>
<dbReference type="SMART" id="SM00283">
    <property type="entry name" value="MA"/>
    <property type="match status" value="1"/>
</dbReference>
<sequence length="707" mass="74833">MQGGQSLNVGPLCLMAFFKKSVSSLLLTLMALLAAGALASTAIQMVGAFGRYSDSLETARLAAADKAIFHGVLSLRNNRGDAQSALLGDDDARPKLAEAEKAEQGGFDGVSAAMASVNFARRDELAGTLKQRWGEAAPQFQLFYDEAKRPRAERKIERTNSWYDAVTKVIETANLASTAVSNRAWMDDPFIARMIQVRRLAWQVRDRYGIHCSALRSNVNSSKPLDDNQKRTLAQWDGTINSGWSGMDELLASPDVAAELITAAKEARAKTDGALKQIGEITRNFDGSGKPAMAASEWNTLCQSPFASIVAVANKALDQSIARAETVQAKALTNLVVQSLAFLLALAVTLAGVYVVRNRLMRPVRAILDAIARISARDYATAVPQPRYPDEFGTMAAALESLRESAATAERLGQERESQQALQLARSGTVDAACRSFDDTVQAVIESVAASAKELDATATDVRSLVSESSSQTSAVSSAAEQATNNLETIAAATEELSASVGEISAQVQSSAREAREAVAQAEQTNATVEILDQTASRISEVVKMIHAIAGQTNLLALNATIEAARAGEAGRGFAVVAGEVKSLASQTATATEEISRQVEEIQGATGQAVAAIRSIGSAINGIDEKMTAIAAAVEQQRAATTEISRNFQQAAQGTREVTDTIGSVARLNQETGNAGTVLFQSVTKMSADADRLRVAVEGFLGAVKTA</sequence>
<protein>
    <submittedName>
        <fullName evidence="8">Methyl-accepting chemotaxis protein</fullName>
    </submittedName>
</protein>
<keyword evidence="5" id="KW-1133">Transmembrane helix</keyword>
<dbReference type="Gene3D" id="6.10.340.10">
    <property type="match status" value="1"/>
</dbReference>
<keyword evidence="5" id="KW-0472">Membrane</keyword>
<dbReference type="SMART" id="SM00304">
    <property type="entry name" value="HAMP"/>
    <property type="match status" value="1"/>
</dbReference>
<dbReference type="PANTHER" id="PTHR32089:SF112">
    <property type="entry name" value="LYSOZYME-LIKE PROTEIN-RELATED"/>
    <property type="match status" value="1"/>
</dbReference>
<feature type="coiled-coil region" evidence="4">
    <location>
        <begin position="505"/>
        <end position="532"/>
    </location>
</feature>
<evidence type="ECO:0000256" key="3">
    <source>
        <dbReference type="PROSITE-ProRule" id="PRU00284"/>
    </source>
</evidence>
<dbReference type="InterPro" id="IPR004089">
    <property type="entry name" value="MCPsignal_dom"/>
</dbReference>
<evidence type="ECO:0000259" key="7">
    <source>
        <dbReference type="PROSITE" id="PS50885"/>
    </source>
</evidence>
<gene>
    <name evidence="8" type="ORF">XH86_04830</name>
</gene>
<dbReference type="PROSITE" id="PS50885">
    <property type="entry name" value="HAMP"/>
    <property type="match status" value="1"/>
</dbReference>
<evidence type="ECO:0000256" key="2">
    <source>
        <dbReference type="ARBA" id="ARBA00029447"/>
    </source>
</evidence>
<dbReference type="EMBL" id="CP030057">
    <property type="protein sequence ID" value="QOZ58144.1"/>
    <property type="molecule type" value="Genomic_DNA"/>
</dbReference>
<dbReference type="Pfam" id="PF00015">
    <property type="entry name" value="MCPsignal"/>
    <property type="match status" value="1"/>
</dbReference>
<keyword evidence="9" id="KW-1185">Reference proteome</keyword>
<evidence type="ECO:0000256" key="4">
    <source>
        <dbReference type="SAM" id="Coils"/>
    </source>
</evidence>
<dbReference type="PRINTS" id="PR00260">
    <property type="entry name" value="CHEMTRNSDUCR"/>
</dbReference>
<dbReference type="PANTHER" id="PTHR32089">
    <property type="entry name" value="METHYL-ACCEPTING CHEMOTAXIS PROTEIN MCPB"/>
    <property type="match status" value="1"/>
</dbReference>
<dbReference type="PROSITE" id="PS50111">
    <property type="entry name" value="CHEMOTAXIS_TRANSDUC_2"/>
    <property type="match status" value="1"/>
</dbReference>
<dbReference type="InterPro" id="IPR004090">
    <property type="entry name" value="Chemotax_Me-accpt_rcpt"/>
</dbReference>
<dbReference type="InterPro" id="IPR003660">
    <property type="entry name" value="HAMP_dom"/>
</dbReference>
<feature type="domain" description="Methyl-accepting transducer" evidence="6">
    <location>
        <begin position="451"/>
        <end position="673"/>
    </location>
</feature>
<proteinExistence type="inferred from homology"/>
<evidence type="ECO:0000313" key="9">
    <source>
        <dbReference type="Proteomes" id="UP000593880"/>
    </source>
</evidence>
<organism evidence="8 9">
    <name type="scientific">Bradyrhizobium guangdongense</name>
    <dbReference type="NCBI Taxonomy" id="1325090"/>
    <lineage>
        <taxon>Bacteria</taxon>
        <taxon>Pseudomonadati</taxon>
        <taxon>Pseudomonadota</taxon>
        <taxon>Alphaproteobacteria</taxon>
        <taxon>Hyphomicrobiales</taxon>
        <taxon>Nitrobacteraceae</taxon>
        <taxon>Bradyrhizobium</taxon>
    </lineage>
</organism>
<comment type="similarity">
    <text evidence="2">Belongs to the methyl-accepting chemotaxis (MCP) protein family.</text>
</comment>